<keyword evidence="2" id="KW-1185">Reference proteome</keyword>
<dbReference type="Proteomes" id="UP000245698">
    <property type="component" value="Unassembled WGS sequence"/>
</dbReference>
<name>A0A2P9ASI9_9HYPH</name>
<organism evidence="1 2">
    <name type="scientific">Mesorhizobium delmotii</name>
    <dbReference type="NCBI Taxonomy" id="1631247"/>
    <lineage>
        <taxon>Bacteria</taxon>
        <taxon>Pseudomonadati</taxon>
        <taxon>Pseudomonadota</taxon>
        <taxon>Alphaproteobacteria</taxon>
        <taxon>Hyphomicrobiales</taxon>
        <taxon>Phyllobacteriaceae</taxon>
        <taxon>Mesorhizobium</taxon>
    </lineage>
</organism>
<gene>
    <name evidence="1" type="ORF">BQ8482_380314</name>
</gene>
<protein>
    <submittedName>
        <fullName evidence="1">Uncharacterized protein</fullName>
    </submittedName>
</protein>
<sequence>MNRQDFRRQLCEGIYFAFWRSRQFLLTPVHLLGCNFLVSSGSYPSGPRVKPNGRSVDFGPQRLILTCWPTFPTNFEQGGSNGSRQS</sequence>
<evidence type="ECO:0000313" key="1">
    <source>
        <dbReference type="EMBL" id="SJM34131.1"/>
    </source>
</evidence>
<reference evidence="2" key="1">
    <citation type="submission" date="2016-12" db="EMBL/GenBank/DDBJ databases">
        <authorList>
            <person name="Brunel B."/>
        </authorList>
    </citation>
    <scope>NUCLEOTIDE SEQUENCE [LARGE SCALE GENOMIC DNA]</scope>
</reference>
<dbReference type="AlphaFoldDB" id="A0A2P9ASI9"/>
<accession>A0A2P9ASI9</accession>
<dbReference type="EMBL" id="FUIG01000046">
    <property type="protein sequence ID" value="SJM34131.1"/>
    <property type="molecule type" value="Genomic_DNA"/>
</dbReference>
<proteinExistence type="predicted"/>
<evidence type="ECO:0000313" key="2">
    <source>
        <dbReference type="Proteomes" id="UP000245698"/>
    </source>
</evidence>